<reference evidence="3" key="1">
    <citation type="journal article" date="2019" name="Int. J. Syst. Evol. Microbiol.">
        <title>The Global Catalogue of Microorganisms (GCM) 10K type strain sequencing project: providing services to taxonomists for standard genome sequencing and annotation.</title>
        <authorList>
            <consortium name="The Broad Institute Genomics Platform"/>
            <consortium name="The Broad Institute Genome Sequencing Center for Infectious Disease"/>
            <person name="Wu L."/>
            <person name="Ma J."/>
        </authorList>
    </citation>
    <scope>NUCLEOTIDE SEQUENCE [LARGE SCALE GENOMIC DNA]</scope>
    <source>
        <strain evidence="3">KCTC 32239</strain>
    </source>
</reference>
<evidence type="ECO:0000256" key="1">
    <source>
        <dbReference type="SAM" id="SignalP"/>
    </source>
</evidence>
<dbReference type="Proteomes" id="UP000619761">
    <property type="component" value="Unassembled WGS sequence"/>
</dbReference>
<dbReference type="EMBL" id="BMYZ01000003">
    <property type="protein sequence ID" value="GGY82240.1"/>
    <property type="molecule type" value="Genomic_DNA"/>
</dbReference>
<gene>
    <name evidence="2" type="ORF">GCM10011613_28740</name>
</gene>
<evidence type="ECO:0000313" key="3">
    <source>
        <dbReference type="Proteomes" id="UP000619761"/>
    </source>
</evidence>
<organism evidence="2 3">
    <name type="scientific">Cellvibrio zantedeschiae</name>
    <dbReference type="NCBI Taxonomy" id="1237077"/>
    <lineage>
        <taxon>Bacteria</taxon>
        <taxon>Pseudomonadati</taxon>
        <taxon>Pseudomonadota</taxon>
        <taxon>Gammaproteobacteria</taxon>
        <taxon>Cellvibrionales</taxon>
        <taxon>Cellvibrionaceae</taxon>
        <taxon>Cellvibrio</taxon>
    </lineage>
</organism>
<proteinExistence type="predicted"/>
<comment type="caution">
    <text evidence="2">The sequence shown here is derived from an EMBL/GenBank/DDBJ whole genome shotgun (WGS) entry which is preliminary data.</text>
</comment>
<keyword evidence="3" id="KW-1185">Reference proteome</keyword>
<dbReference type="RefSeq" id="WP_189419852.1">
    <property type="nucleotide sequence ID" value="NZ_BMYZ01000003.1"/>
</dbReference>
<feature type="chain" id="PRO_5047518251" description="Polysaccharide lyase" evidence="1">
    <location>
        <begin position="25"/>
        <end position="264"/>
    </location>
</feature>
<accession>A0ABQ3B7G8</accession>
<evidence type="ECO:0000313" key="2">
    <source>
        <dbReference type="EMBL" id="GGY82240.1"/>
    </source>
</evidence>
<evidence type="ECO:0008006" key="4">
    <source>
        <dbReference type="Google" id="ProtNLM"/>
    </source>
</evidence>
<protein>
    <recommendedName>
        <fullName evidence="4">Polysaccharide lyase</fullName>
    </recommendedName>
</protein>
<feature type="signal peptide" evidence="1">
    <location>
        <begin position="1"/>
        <end position="24"/>
    </location>
</feature>
<sequence>MKIRQLASYACGALILTLSSVIWADVIAEDNFESGVHSSLWNGFSYVSVAKLPQETGRTGYGLKMWYKGTALDTSDADAEARFDLKKEYTDLLIEFDLFIPANYKHVTPSDRAANNKFLRLWQVSYSEGEQIGAGTIPQDNTTTSIIGTDYKRFPNWGVSTAVKQSRDFITPEDLGHWMAIKIYARAPTDTSNGVLRIYKNKYVVLDDTNIANILPGTQGWRYGYLLGWANSGFREDTILYIDNVRFSDVAPPKSPGGAPSSSK</sequence>
<dbReference type="Gene3D" id="2.60.120.200">
    <property type="match status" value="1"/>
</dbReference>
<name>A0ABQ3B7G8_9GAMM</name>
<keyword evidence="1" id="KW-0732">Signal</keyword>